<reference evidence="2" key="1">
    <citation type="journal article" date="2019" name="Database">
        <title>The radish genome database (RadishGD): an integrated information resource for radish genomics.</title>
        <authorList>
            <person name="Yu H.J."/>
            <person name="Baek S."/>
            <person name="Lee Y.J."/>
            <person name="Cho A."/>
            <person name="Mun J.H."/>
        </authorList>
    </citation>
    <scope>NUCLEOTIDE SEQUENCE [LARGE SCALE GENOMIC DNA]</scope>
    <source>
        <strain evidence="2">cv. WK10039</strain>
    </source>
</reference>
<evidence type="ECO:0000256" key="1">
    <source>
        <dbReference type="SAM" id="Phobius"/>
    </source>
</evidence>
<dbReference type="AlphaFoldDB" id="A0A9W3DK82"/>
<dbReference type="GeneID" id="108851041"/>
<gene>
    <name evidence="3" type="primary">LOC108851041</name>
</gene>
<feature type="transmembrane region" description="Helical" evidence="1">
    <location>
        <begin position="282"/>
        <end position="304"/>
    </location>
</feature>
<name>A0A9W3DK82_RAPSA</name>
<dbReference type="KEGG" id="rsz:108851041"/>
<dbReference type="RefSeq" id="XP_056864291.1">
    <property type="nucleotide sequence ID" value="XM_057008311.1"/>
</dbReference>
<feature type="transmembrane region" description="Helical" evidence="1">
    <location>
        <begin position="345"/>
        <end position="367"/>
    </location>
</feature>
<protein>
    <submittedName>
        <fullName evidence="3">Transmembrane protein At3g54730</fullName>
    </submittedName>
</protein>
<accession>A0A9W3DK82</accession>
<keyword evidence="1" id="KW-0472">Membrane</keyword>
<evidence type="ECO:0000313" key="2">
    <source>
        <dbReference type="Proteomes" id="UP000504610"/>
    </source>
</evidence>
<evidence type="ECO:0000313" key="3">
    <source>
        <dbReference type="RefSeq" id="XP_056864291.1"/>
    </source>
</evidence>
<keyword evidence="2" id="KW-1185">Reference proteome</keyword>
<keyword evidence="1 3" id="KW-0812">Transmembrane</keyword>
<keyword evidence="1" id="KW-1133">Transmembrane helix</keyword>
<sequence>MVSMLLLQGSESLLLLPPPPEPPPFVFLLDLLTGVSAPDPPDPPDASETLALDLSSFPCHCFTLAAARSPLHSTTTSDSACLLIVFLGVNLVKPLLLPTNGYRFQIYSFIWGKIRFFFLLSITWKGMTFVTSLDVSIWDGTYLRFGFLVLRIRNHSRPLPQYEDLMLLVSHCFSHYEAVRHLFCLHLPQYEAHLPQHEVVVRNLFLRSSQYICMLVVFSDVSGLQLKKIRDGVKEVNLGFVFSDLFVWQWWFFQLYTLLWLQVSSQFEGSLRWCLITSVAKFLAAFYAFIAAACSGISSLRVFSNSRGFISLSTHCVSLLSCLCVMFAFIYVCVIRFAFDAAVSLAIVVVLLFLLNNSSLDGVYVLLMKVGLKRERERERDCGI</sequence>
<organism evidence="2 3">
    <name type="scientific">Raphanus sativus</name>
    <name type="common">Radish</name>
    <name type="synonym">Raphanus raphanistrum var. sativus</name>
    <dbReference type="NCBI Taxonomy" id="3726"/>
    <lineage>
        <taxon>Eukaryota</taxon>
        <taxon>Viridiplantae</taxon>
        <taxon>Streptophyta</taxon>
        <taxon>Embryophyta</taxon>
        <taxon>Tracheophyta</taxon>
        <taxon>Spermatophyta</taxon>
        <taxon>Magnoliopsida</taxon>
        <taxon>eudicotyledons</taxon>
        <taxon>Gunneridae</taxon>
        <taxon>Pentapetalae</taxon>
        <taxon>rosids</taxon>
        <taxon>malvids</taxon>
        <taxon>Brassicales</taxon>
        <taxon>Brassicaceae</taxon>
        <taxon>Brassiceae</taxon>
        <taxon>Raphanus</taxon>
    </lineage>
</organism>
<feature type="transmembrane region" description="Helical" evidence="1">
    <location>
        <begin position="316"/>
        <end position="339"/>
    </location>
</feature>
<reference evidence="3" key="2">
    <citation type="submission" date="2025-08" db="UniProtKB">
        <authorList>
            <consortium name="RefSeq"/>
        </authorList>
    </citation>
    <scope>IDENTIFICATION</scope>
    <source>
        <tissue evidence="3">Leaf</tissue>
    </source>
</reference>
<proteinExistence type="predicted"/>
<dbReference type="Proteomes" id="UP000504610">
    <property type="component" value="Chromosome 4"/>
</dbReference>
<dbReference type="OrthoDB" id="1097465at2759"/>